<dbReference type="PROSITE" id="PS50885">
    <property type="entry name" value="HAMP"/>
    <property type="match status" value="1"/>
</dbReference>
<dbReference type="Proteomes" id="UP000196531">
    <property type="component" value="Unassembled WGS sequence"/>
</dbReference>
<dbReference type="AlphaFoldDB" id="A0A1Y5F474"/>
<dbReference type="CDD" id="cd06225">
    <property type="entry name" value="HAMP"/>
    <property type="match status" value="1"/>
</dbReference>
<evidence type="ECO:0000256" key="1">
    <source>
        <dbReference type="ARBA" id="ARBA00000085"/>
    </source>
</evidence>
<keyword evidence="12" id="KW-1133">Transmembrane helix</keyword>
<dbReference type="Pfam" id="PF02518">
    <property type="entry name" value="HATPase_c"/>
    <property type="match status" value="1"/>
</dbReference>
<organism evidence="15 16">
    <name type="scientific">Halobacteriovorax marinus</name>
    <dbReference type="NCBI Taxonomy" id="97084"/>
    <lineage>
        <taxon>Bacteria</taxon>
        <taxon>Pseudomonadati</taxon>
        <taxon>Bdellovibrionota</taxon>
        <taxon>Bacteriovoracia</taxon>
        <taxon>Bacteriovoracales</taxon>
        <taxon>Halobacteriovoraceae</taxon>
        <taxon>Halobacteriovorax</taxon>
    </lineage>
</organism>
<keyword evidence="10" id="KW-0902">Two-component regulatory system</keyword>
<dbReference type="EMBL" id="MAAO01000008">
    <property type="protein sequence ID" value="OUR95357.1"/>
    <property type="molecule type" value="Genomic_DNA"/>
</dbReference>
<keyword evidence="9" id="KW-0067">ATP-binding</keyword>
<dbReference type="PROSITE" id="PS50109">
    <property type="entry name" value="HIS_KIN"/>
    <property type="match status" value="1"/>
</dbReference>
<evidence type="ECO:0000256" key="8">
    <source>
        <dbReference type="ARBA" id="ARBA00022777"/>
    </source>
</evidence>
<evidence type="ECO:0000256" key="11">
    <source>
        <dbReference type="ARBA" id="ARBA00023136"/>
    </source>
</evidence>
<proteinExistence type="predicted"/>
<keyword evidence="6" id="KW-0808">Transferase</keyword>
<dbReference type="SUPFAM" id="SSF55874">
    <property type="entry name" value="ATPase domain of HSP90 chaperone/DNA topoisomerase II/histidine kinase"/>
    <property type="match status" value="1"/>
</dbReference>
<dbReference type="SMART" id="SM00387">
    <property type="entry name" value="HATPase_c"/>
    <property type="match status" value="1"/>
</dbReference>
<evidence type="ECO:0000256" key="2">
    <source>
        <dbReference type="ARBA" id="ARBA00004651"/>
    </source>
</evidence>
<dbReference type="EC" id="2.7.13.3" evidence="3"/>
<evidence type="ECO:0000256" key="4">
    <source>
        <dbReference type="ARBA" id="ARBA00022475"/>
    </source>
</evidence>
<dbReference type="InterPro" id="IPR036890">
    <property type="entry name" value="HATPase_C_sf"/>
</dbReference>
<dbReference type="CDD" id="cd00075">
    <property type="entry name" value="HATPase"/>
    <property type="match status" value="1"/>
</dbReference>
<evidence type="ECO:0000256" key="10">
    <source>
        <dbReference type="ARBA" id="ARBA00023012"/>
    </source>
</evidence>
<evidence type="ECO:0000259" key="14">
    <source>
        <dbReference type="PROSITE" id="PS50885"/>
    </source>
</evidence>
<dbReference type="Gene3D" id="6.10.340.10">
    <property type="match status" value="1"/>
</dbReference>
<evidence type="ECO:0000259" key="13">
    <source>
        <dbReference type="PROSITE" id="PS50109"/>
    </source>
</evidence>
<dbReference type="InterPro" id="IPR036097">
    <property type="entry name" value="HisK_dim/P_sf"/>
</dbReference>
<dbReference type="InterPro" id="IPR004358">
    <property type="entry name" value="Sig_transdc_His_kin-like_C"/>
</dbReference>
<keyword evidence="12" id="KW-0812">Transmembrane</keyword>
<dbReference type="Gene3D" id="3.30.565.10">
    <property type="entry name" value="Histidine kinase-like ATPase, C-terminal domain"/>
    <property type="match status" value="1"/>
</dbReference>
<keyword evidence="7" id="KW-0547">Nucleotide-binding</keyword>
<gene>
    <name evidence="15" type="ORF">A9Q84_16095</name>
</gene>
<keyword evidence="11 12" id="KW-0472">Membrane</keyword>
<dbReference type="InterPro" id="IPR003594">
    <property type="entry name" value="HATPase_dom"/>
</dbReference>
<feature type="transmembrane region" description="Helical" evidence="12">
    <location>
        <begin position="166"/>
        <end position="191"/>
    </location>
</feature>
<keyword evidence="4" id="KW-1003">Cell membrane</keyword>
<keyword evidence="8" id="KW-0418">Kinase</keyword>
<comment type="subcellular location">
    <subcellularLocation>
        <location evidence="2">Cell membrane</location>
        <topology evidence="2">Multi-pass membrane protein</topology>
    </subcellularLocation>
</comment>
<reference evidence="16" key="1">
    <citation type="journal article" date="2017" name="Proc. Natl. Acad. Sci. U.S.A.">
        <title>Simulation of Deepwater Horizon oil plume reveals substrate specialization within a complex community of hydrocarbon-degraders.</title>
        <authorList>
            <person name="Hu P."/>
            <person name="Dubinsky E.A."/>
            <person name="Probst A.J."/>
            <person name="Wang J."/>
            <person name="Sieber C.M.K."/>
            <person name="Tom L.M."/>
            <person name="Gardinali P."/>
            <person name="Banfield J.F."/>
            <person name="Atlas R.M."/>
            <person name="Andersen G.L."/>
        </authorList>
    </citation>
    <scope>NUCLEOTIDE SEQUENCE [LARGE SCALE GENOMIC DNA]</scope>
</reference>
<evidence type="ECO:0000313" key="16">
    <source>
        <dbReference type="Proteomes" id="UP000196531"/>
    </source>
</evidence>
<evidence type="ECO:0000313" key="15">
    <source>
        <dbReference type="EMBL" id="OUR95357.1"/>
    </source>
</evidence>
<accession>A0A1Y5F474</accession>
<name>A0A1Y5F474_9BACT</name>
<comment type="catalytic activity">
    <reaction evidence="1">
        <text>ATP + protein L-histidine = ADP + protein N-phospho-L-histidine.</text>
        <dbReference type="EC" id="2.7.13.3"/>
    </reaction>
</comment>
<dbReference type="Pfam" id="PF00672">
    <property type="entry name" value="HAMP"/>
    <property type="match status" value="1"/>
</dbReference>
<dbReference type="GO" id="GO:0005886">
    <property type="term" value="C:plasma membrane"/>
    <property type="evidence" value="ECO:0007669"/>
    <property type="project" value="UniProtKB-SubCell"/>
</dbReference>
<protein>
    <recommendedName>
        <fullName evidence="3">histidine kinase</fullName>
        <ecNumber evidence="3">2.7.13.3</ecNumber>
    </recommendedName>
</protein>
<dbReference type="InterPro" id="IPR050398">
    <property type="entry name" value="HssS/ArlS-like"/>
</dbReference>
<dbReference type="PANTHER" id="PTHR45528">
    <property type="entry name" value="SENSOR HISTIDINE KINASE CPXA"/>
    <property type="match status" value="1"/>
</dbReference>
<comment type="caution">
    <text evidence="15">The sequence shown here is derived from an EMBL/GenBank/DDBJ whole genome shotgun (WGS) entry which is preliminary data.</text>
</comment>
<evidence type="ECO:0000256" key="12">
    <source>
        <dbReference type="SAM" id="Phobius"/>
    </source>
</evidence>
<feature type="domain" description="Histidine kinase" evidence="13">
    <location>
        <begin position="284"/>
        <end position="507"/>
    </location>
</feature>
<dbReference type="GO" id="GO:0000155">
    <property type="term" value="F:phosphorelay sensor kinase activity"/>
    <property type="evidence" value="ECO:0007669"/>
    <property type="project" value="InterPro"/>
</dbReference>
<evidence type="ECO:0000256" key="5">
    <source>
        <dbReference type="ARBA" id="ARBA00022553"/>
    </source>
</evidence>
<keyword evidence="5" id="KW-0597">Phosphoprotein</keyword>
<dbReference type="InterPro" id="IPR005467">
    <property type="entry name" value="His_kinase_dom"/>
</dbReference>
<feature type="domain" description="HAMP" evidence="14">
    <location>
        <begin position="187"/>
        <end position="240"/>
    </location>
</feature>
<dbReference type="SUPFAM" id="SSF47384">
    <property type="entry name" value="Homodimeric domain of signal transducing histidine kinase"/>
    <property type="match status" value="1"/>
</dbReference>
<evidence type="ECO:0000256" key="3">
    <source>
        <dbReference type="ARBA" id="ARBA00012438"/>
    </source>
</evidence>
<sequence>MNTIRNKLITVLVGAILCTTMVVVYYSIQSMENILNKELERSYSSQLKTILLSLEKKHSHLKRSGLEGLYKEGYKASQIKSIKEQYYNKSSKIFPIIIDRQGKLLLSPFKTTSLPIDIIGKGTTSFVVNEQEWWLVHKSFTPWGWTIGHTILTKDKNSGFYEFTKALIIVFCIVSLFFIFIFAAIISRLLFPIEELSKKVTDIPDGEFDLDIRIYNPNDEVGALAIAFKQMLEKMSQYITEKIDQEKKLNLRLEEKVKERTIQLESLNNELSMAVTNKRSLLRVLAHDLANPLSIINLSTRKIKKMVHEDAVIDIVNKVIKAETTLSTITKSIIKMESIKSGKIHLILEEVSLEEIINQAKFIFEEQLKEKNIILECDIGILEKSFIIAEKNSFSNQVMNNLLSNAIKFSNCGSVIKIIAKIENSEVCISIIDEGVGMPEELLKKVFEDNAETSRQGTTGEIGTGFGMPLVKSYIDHYGARIIINSKEQRKNSKDHGTTVELYFKLD</sequence>
<dbReference type="SUPFAM" id="SSF158472">
    <property type="entry name" value="HAMP domain-like"/>
    <property type="match status" value="1"/>
</dbReference>
<evidence type="ECO:0000256" key="6">
    <source>
        <dbReference type="ARBA" id="ARBA00022679"/>
    </source>
</evidence>
<feature type="transmembrane region" description="Helical" evidence="12">
    <location>
        <begin position="7"/>
        <end position="28"/>
    </location>
</feature>
<dbReference type="PRINTS" id="PR00344">
    <property type="entry name" value="BCTRLSENSOR"/>
</dbReference>
<evidence type="ECO:0000256" key="7">
    <source>
        <dbReference type="ARBA" id="ARBA00022741"/>
    </source>
</evidence>
<evidence type="ECO:0000256" key="9">
    <source>
        <dbReference type="ARBA" id="ARBA00022840"/>
    </source>
</evidence>
<dbReference type="PANTHER" id="PTHR45528:SF1">
    <property type="entry name" value="SENSOR HISTIDINE KINASE CPXA"/>
    <property type="match status" value="1"/>
</dbReference>
<dbReference type="InterPro" id="IPR003660">
    <property type="entry name" value="HAMP_dom"/>
</dbReference>
<dbReference type="GO" id="GO:0005524">
    <property type="term" value="F:ATP binding"/>
    <property type="evidence" value="ECO:0007669"/>
    <property type="project" value="UniProtKB-KW"/>
</dbReference>
<dbReference type="SMART" id="SM00304">
    <property type="entry name" value="HAMP"/>
    <property type="match status" value="1"/>
</dbReference>